<comment type="caution">
    <text evidence="7">The sequence shown here is derived from an EMBL/GenBank/DDBJ whole genome shotgun (WGS) entry which is preliminary data.</text>
</comment>
<keyword evidence="2 4" id="KW-0472">Membrane</keyword>
<dbReference type="STRING" id="946077.W5A_11289"/>
<dbReference type="EMBL" id="AJJU01000034">
    <property type="protein sequence ID" value="EID72709.1"/>
    <property type="molecule type" value="Genomic_DNA"/>
</dbReference>
<feature type="domain" description="OmpA-like" evidence="6">
    <location>
        <begin position="210"/>
        <end position="327"/>
    </location>
</feature>
<keyword evidence="3" id="KW-0998">Cell outer membrane</keyword>
<evidence type="ECO:0000256" key="1">
    <source>
        <dbReference type="ARBA" id="ARBA00004442"/>
    </source>
</evidence>
<dbReference type="GO" id="GO:0009279">
    <property type="term" value="C:cell outer membrane"/>
    <property type="evidence" value="ECO:0007669"/>
    <property type="project" value="UniProtKB-SubCell"/>
</dbReference>
<dbReference type="OrthoDB" id="9792021at2"/>
<evidence type="ECO:0000256" key="5">
    <source>
        <dbReference type="SAM" id="SignalP"/>
    </source>
</evidence>
<gene>
    <name evidence="7" type="ORF">W5A_11289</name>
</gene>
<dbReference type="Gene3D" id="3.30.1330.60">
    <property type="entry name" value="OmpA-like domain"/>
    <property type="match status" value="1"/>
</dbReference>
<evidence type="ECO:0000256" key="3">
    <source>
        <dbReference type="ARBA" id="ARBA00023237"/>
    </source>
</evidence>
<evidence type="ECO:0000313" key="7">
    <source>
        <dbReference type="EMBL" id="EID72709.1"/>
    </source>
</evidence>
<dbReference type="InterPro" id="IPR006664">
    <property type="entry name" value="OMP_bac"/>
</dbReference>
<dbReference type="AlphaFoldDB" id="I0W8J3"/>
<reference evidence="7 8" key="1">
    <citation type="journal article" date="2012" name="J. Bacteriol.">
        <title>Genome Sequence of the Halotolerant Bacterium Imtechella halotolerans K1T.</title>
        <authorList>
            <person name="Kumar S."/>
            <person name="Vikram S."/>
            <person name="Subramanian S."/>
            <person name="Raghava G.P."/>
            <person name="Pinnaka A.K."/>
        </authorList>
    </citation>
    <scope>NUCLEOTIDE SEQUENCE [LARGE SCALE GENOMIC DNA]</scope>
    <source>
        <strain evidence="7 8">K1</strain>
    </source>
</reference>
<dbReference type="InterPro" id="IPR032608">
    <property type="entry name" value="DUF4892"/>
</dbReference>
<evidence type="ECO:0000313" key="8">
    <source>
        <dbReference type="Proteomes" id="UP000005938"/>
    </source>
</evidence>
<evidence type="ECO:0000256" key="2">
    <source>
        <dbReference type="ARBA" id="ARBA00023136"/>
    </source>
</evidence>
<dbReference type="Proteomes" id="UP000005938">
    <property type="component" value="Unassembled WGS sequence"/>
</dbReference>
<dbReference type="PANTHER" id="PTHR30329:SF21">
    <property type="entry name" value="LIPOPROTEIN YIAD-RELATED"/>
    <property type="match status" value="1"/>
</dbReference>
<dbReference type="eggNOG" id="COG2885">
    <property type="taxonomic scope" value="Bacteria"/>
</dbReference>
<protein>
    <submittedName>
        <fullName evidence="7">Peptidoglycan-associated (Lipo)protein</fullName>
    </submittedName>
</protein>
<proteinExistence type="predicted"/>
<dbReference type="CDD" id="cd07185">
    <property type="entry name" value="OmpA_C-like"/>
    <property type="match status" value="1"/>
</dbReference>
<accession>I0W8J3</accession>
<dbReference type="InterPro" id="IPR006665">
    <property type="entry name" value="OmpA-like"/>
</dbReference>
<feature type="signal peptide" evidence="5">
    <location>
        <begin position="1"/>
        <end position="19"/>
    </location>
</feature>
<name>I0W8J3_9FLAO</name>
<sequence length="327" mass="37204">MKNNVIVTLLFCFHSFVNAQDVSNSKDHELLTRYPGTEIKNYYERAYYETRFAISPGSYEKGPEKWLEVSGKQTSLVYEAPKDRSTLEIMKNYEETFKRQNAEILFSCKGGECDGTTSWYAAKFFNTIYSENNRQSNGENDHYFDFGAYHVSQRYLVAKITTASKVYYIEIAATPTYDDKPVKILVEIMESDILQTGMIELNADIFKETLEKEGKIALYGILFDTGKTDIKKASLKEIELVSTYLKQHPKAHIYIVGHTDDVGNFGDNTLLSEGRAIKVTQALNQLGNFQDHVTPIGVGPVCPVATNETEEGRAKNRRVEIVLRKKF</sequence>
<evidence type="ECO:0000256" key="4">
    <source>
        <dbReference type="PROSITE-ProRule" id="PRU00473"/>
    </source>
</evidence>
<evidence type="ECO:0000259" key="6">
    <source>
        <dbReference type="PROSITE" id="PS51123"/>
    </source>
</evidence>
<dbReference type="InterPro" id="IPR036737">
    <property type="entry name" value="OmpA-like_sf"/>
</dbReference>
<dbReference type="RefSeq" id="WP_008240696.1">
    <property type="nucleotide sequence ID" value="NZ_AJJU01000034.1"/>
</dbReference>
<dbReference type="PANTHER" id="PTHR30329">
    <property type="entry name" value="STATOR ELEMENT OF FLAGELLAR MOTOR COMPLEX"/>
    <property type="match status" value="1"/>
</dbReference>
<dbReference type="PRINTS" id="PR01021">
    <property type="entry name" value="OMPADOMAIN"/>
</dbReference>
<dbReference type="Pfam" id="PF00691">
    <property type="entry name" value="OmpA"/>
    <property type="match status" value="1"/>
</dbReference>
<dbReference type="Pfam" id="PF16234">
    <property type="entry name" value="DUF4892"/>
    <property type="match status" value="1"/>
</dbReference>
<dbReference type="SUPFAM" id="SSF103088">
    <property type="entry name" value="OmpA-like"/>
    <property type="match status" value="1"/>
</dbReference>
<dbReference type="InterPro" id="IPR050330">
    <property type="entry name" value="Bact_OuterMem_StrucFunc"/>
</dbReference>
<comment type="subcellular location">
    <subcellularLocation>
        <location evidence="1">Cell outer membrane</location>
    </subcellularLocation>
</comment>
<dbReference type="PROSITE" id="PS51123">
    <property type="entry name" value="OMPA_2"/>
    <property type="match status" value="1"/>
</dbReference>
<keyword evidence="8" id="KW-1185">Reference proteome</keyword>
<organism evidence="7 8">
    <name type="scientific">Imtechella halotolerans K1</name>
    <dbReference type="NCBI Taxonomy" id="946077"/>
    <lineage>
        <taxon>Bacteria</taxon>
        <taxon>Pseudomonadati</taxon>
        <taxon>Bacteroidota</taxon>
        <taxon>Flavobacteriia</taxon>
        <taxon>Flavobacteriales</taxon>
        <taxon>Flavobacteriaceae</taxon>
        <taxon>Imtechella</taxon>
    </lineage>
</organism>
<keyword evidence="5" id="KW-0732">Signal</keyword>
<feature type="chain" id="PRO_5003635247" evidence="5">
    <location>
        <begin position="20"/>
        <end position="327"/>
    </location>
</feature>